<dbReference type="Proteomes" id="UP000248916">
    <property type="component" value="Unassembled WGS sequence"/>
</dbReference>
<evidence type="ECO:0008006" key="3">
    <source>
        <dbReference type="Google" id="ProtNLM"/>
    </source>
</evidence>
<gene>
    <name evidence="1" type="ORF">LX81_02168</name>
</gene>
<dbReference type="PIRSF" id="PIRSF032131">
    <property type="entry name" value="UCP032131"/>
    <property type="match status" value="1"/>
</dbReference>
<dbReference type="OrthoDB" id="9799894at2"/>
<dbReference type="RefSeq" id="WP_111537307.1">
    <property type="nucleotide sequence ID" value="NZ_QKZL01000007.1"/>
</dbReference>
<reference evidence="1 2" key="1">
    <citation type="submission" date="2018-06" db="EMBL/GenBank/DDBJ databases">
        <title>Genomic Encyclopedia of Archaeal and Bacterial Type Strains, Phase II (KMG-II): from individual species to whole genera.</title>
        <authorList>
            <person name="Goeker M."/>
        </authorList>
    </citation>
    <scope>NUCLEOTIDE SEQUENCE [LARGE SCALE GENOMIC DNA]</scope>
    <source>
        <strain evidence="1 2">DSM 22009</strain>
    </source>
</reference>
<evidence type="ECO:0000313" key="1">
    <source>
        <dbReference type="EMBL" id="PZX16316.1"/>
    </source>
</evidence>
<keyword evidence="2" id="KW-1185">Reference proteome</keyword>
<sequence length="134" mass="14870">MIRYSLRCRDGHAFESWFRSGSAYDALRDARQVACPDCNSTEVEKALMAPRVSGQDAAPEPAKEEHPLAELRRRVEAQSDYVGADFVKEARAMHEGSSARRAIYGEARIGEARKLVEDGIPVAPLPFLPRAKVN</sequence>
<dbReference type="InterPro" id="IPR009562">
    <property type="entry name" value="DUF1178"/>
</dbReference>
<organism evidence="1 2">
    <name type="scientific">Palleronia aestuarii</name>
    <dbReference type="NCBI Taxonomy" id="568105"/>
    <lineage>
        <taxon>Bacteria</taxon>
        <taxon>Pseudomonadati</taxon>
        <taxon>Pseudomonadota</taxon>
        <taxon>Alphaproteobacteria</taxon>
        <taxon>Rhodobacterales</taxon>
        <taxon>Roseobacteraceae</taxon>
        <taxon>Palleronia</taxon>
    </lineage>
</organism>
<comment type="caution">
    <text evidence="1">The sequence shown here is derived from an EMBL/GenBank/DDBJ whole genome shotgun (WGS) entry which is preliminary data.</text>
</comment>
<name>A0A2W7NSP8_9RHOB</name>
<protein>
    <recommendedName>
        <fullName evidence="3">DUF1178 family protein</fullName>
    </recommendedName>
</protein>
<evidence type="ECO:0000313" key="2">
    <source>
        <dbReference type="Proteomes" id="UP000248916"/>
    </source>
</evidence>
<dbReference type="Pfam" id="PF06676">
    <property type="entry name" value="DUF1178"/>
    <property type="match status" value="1"/>
</dbReference>
<dbReference type="EMBL" id="QKZL01000007">
    <property type="protein sequence ID" value="PZX16316.1"/>
    <property type="molecule type" value="Genomic_DNA"/>
</dbReference>
<accession>A0A2W7NSP8</accession>
<dbReference type="AlphaFoldDB" id="A0A2W7NSP8"/>
<proteinExistence type="predicted"/>